<keyword evidence="3" id="KW-0804">Transcription</keyword>
<dbReference type="Gene3D" id="1.10.10.10">
    <property type="entry name" value="Winged helix-like DNA-binding domain superfamily/Winged helix DNA-binding domain"/>
    <property type="match status" value="1"/>
</dbReference>
<dbReference type="SMART" id="SM00345">
    <property type="entry name" value="HTH_GNTR"/>
    <property type="match status" value="1"/>
</dbReference>
<dbReference type="GO" id="GO:0003700">
    <property type="term" value="F:DNA-binding transcription factor activity"/>
    <property type="evidence" value="ECO:0007669"/>
    <property type="project" value="InterPro"/>
</dbReference>
<dbReference type="GO" id="GO:0003677">
    <property type="term" value="F:DNA binding"/>
    <property type="evidence" value="ECO:0007669"/>
    <property type="project" value="UniProtKB-KW"/>
</dbReference>
<dbReference type="SUPFAM" id="SSF48008">
    <property type="entry name" value="GntR ligand-binding domain-like"/>
    <property type="match status" value="1"/>
</dbReference>
<reference evidence="5 6" key="1">
    <citation type="submission" date="2015-09" db="EMBL/GenBank/DDBJ databases">
        <authorList>
            <consortium name="Pathogen Informatics"/>
        </authorList>
    </citation>
    <scope>NUCLEOTIDE SEQUENCE [LARGE SCALE GENOMIC DNA]</scope>
    <source>
        <strain evidence="5 6">2789STDY5834876</strain>
    </source>
</reference>
<dbReference type="AlphaFoldDB" id="A0A174EUB1"/>
<evidence type="ECO:0000256" key="2">
    <source>
        <dbReference type="ARBA" id="ARBA00023125"/>
    </source>
</evidence>
<dbReference type="InterPro" id="IPR036388">
    <property type="entry name" value="WH-like_DNA-bd_sf"/>
</dbReference>
<dbReference type="InterPro" id="IPR036390">
    <property type="entry name" value="WH_DNA-bd_sf"/>
</dbReference>
<dbReference type="OrthoDB" id="9816541at2"/>
<dbReference type="RefSeq" id="WP_050640502.1">
    <property type="nucleotide sequence ID" value="NZ_CABKUE010000008.1"/>
</dbReference>
<gene>
    <name evidence="5" type="primary">lutR_2</name>
    <name evidence="5" type="ORF">ERS852491_02075</name>
</gene>
<dbReference type="SUPFAM" id="SSF46785">
    <property type="entry name" value="Winged helix' DNA-binding domain"/>
    <property type="match status" value="1"/>
</dbReference>
<protein>
    <submittedName>
        <fullName evidence="5">L-lactate utilization operon repressor</fullName>
    </submittedName>
</protein>
<dbReference type="EMBL" id="CYZU01000017">
    <property type="protein sequence ID" value="CUO39590.1"/>
    <property type="molecule type" value="Genomic_DNA"/>
</dbReference>
<dbReference type="PROSITE" id="PS50949">
    <property type="entry name" value="HTH_GNTR"/>
    <property type="match status" value="1"/>
</dbReference>
<keyword evidence="1" id="KW-0805">Transcription regulation</keyword>
<dbReference type="Pfam" id="PF07729">
    <property type="entry name" value="FCD"/>
    <property type="match status" value="1"/>
</dbReference>
<dbReference type="CDD" id="cd07377">
    <property type="entry name" value="WHTH_GntR"/>
    <property type="match status" value="1"/>
</dbReference>
<organism evidence="5 6">
    <name type="scientific">Faecalicatena contorta</name>
    <dbReference type="NCBI Taxonomy" id="39482"/>
    <lineage>
        <taxon>Bacteria</taxon>
        <taxon>Bacillati</taxon>
        <taxon>Bacillota</taxon>
        <taxon>Clostridia</taxon>
        <taxon>Lachnospirales</taxon>
        <taxon>Lachnospiraceae</taxon>
        <taxon>Faecalicatena</taxon>
    </lineage>
</organism>
<dbReference type="InterPro" id="IPR011711">
    <property type="entry name" value="GntR_C"/>
</dbReference>
<name>A0A174EUB1_9FIRM</name>
<accession>A0A174EUB1</accession>
<dbReference type="Proteomes" id="UP000095544">
    <property type="component" value="Unassembled WGS sequence"/>
</dbReference>
<dbReference type="Gene3D" id="1.20.120.530">
    <property type="entry name" value="GntR ligand-binding domain-like"/>
    <property type="match status" value="1"/>
</dbReference>
<dbReference type="InterPro" id="IPR000524">
    <property type="entry name" value="Tscrpt_reg_HTH_GntR"/>
</dbReference>
<feature type="domain" description="HTH gntR-type" evidence="4">
    <location>
        <begin position="9"/>
        <end position="77"/>
    </location>
</feature>
<dbReference type="PANTHER" id="PTHR43537">
    <property type="entry name" value="TRANSCRIPTIONAL REGULATOR, GNTR FAMILY"/>
    <property type="match status" value="1"/>
</dbReference>
<evidence type="ECO:0000313" key="6">
    <source>
        <dbReference type="Proteomes" id="UP000095544"/>
    </source>
</evidence>
<evidence type="ECO:0000256" key="1">
    <source>
        <dbReference type="ARBA" id="ARBA00023015"/>
    </source>
</evidence>
<sequence>MGIKPIKRVNVGEQVLLQLKKMLIDGEWAPGSKIPSENELAELFEVSRITVRQALQKLNALGLIETRLGDGSYVRNLDIGDSMNALIPVMYLGDQSDAQVFEFRQIIETGCTKLAVNRATKKDIEELKIILAEMVSCKDNSDIKGFSKADLKFHFKIAQITRNALFIKTNSILQDVLEQSMDTVIDKMGFENGIYYHQQIIRAFENRNEEEAVKMMNAHIEKNYEYFN</sequence>
<keyword evidence="2" id="KW-0238">DNA-binding</keyword>
<evidence type="ECO:0000259" key="4">
    <source>
        <dbReference type="PROSITE" id="PS50949"/>
    </source>
</evidence>
<dbReference type="PANTHER" id="PTHR43537:SF5">
    <property type="entry name" value="UXU OPERON TRANSCRIPTIONAL REGULATOR"/>
    <property type="match status" value="1"/>
</dbReference>
<proteinExistence type="predicted"/>
<dbReference type="SMART" id="SM00895">
    <property type="entry name" value="FCD"/>
    <property type="match status" value="1"/>
</dbReference>
<dbReference type="STRING" id="39482.ERS852491_02075"/>
<evidence type="ECO:0000313" key="5">
    <source>
        <dbReference type="EMBL" id="CUO39590.1"/>
    </source>
</evidence>
<dbReference type="Pfam" id="PF00392">
    <property type="entry name" value="GntR"/>
    <property type="match status" value="1"/>
</dbReference>
<evidence type="ECO:0000256" key="3">
    <source>
        <dbReference type="ARBA" id="ARBA00023163"/>
    </source>
</evidence>
<dbReference type="InterPro" id="IPR008920">
    <property type="entry name" value="TF_FadR/GntR_C"/>
</dbReference>
<dbReference type="PRINTS" id="PR00035">
    <property type="entry name" value="HTHGNTR"/>
</dbReference>